<protein>
    <recommendedName>
        <fullName evidence="3">Phage protein</fullName>
    </recommendedName>
</protein>
<evidence type="ECO:0008006" key="3">
    <source>
        <dbReference type="Google" id="ProtNLM"/>
    </source>
</evidence>
<proteinExistence type="predicted"/>
<sequence length="81" mass="9676">MSKKYEYDYTICTEYDEDIFNRQCKALEQHIHGIKKGLFLHDVDNSKLQYYDIGGKELRVVNDFQIGAVYIDSDIELRQFF</sequence>
<evidence type="ECO:0000313" key="2">
    <source>
        <dbReference type="Proteomes" id="UP000713904"/>
    </source>
</evidence>
<evidence type="ECO:0000313" key="1">
    <source>
        <dbReference type="EMBL" id="MBC2575210.1"/>
    </source>
</evidence>
<dbReference type="RefSeq" id="WP_185623247.1">
    <property type="nucleotide sequence ID" value="NZ_JABGBW010000001.1"/>
</dbReference>
<comment type="caution">
    <text evidence="1">The sequence shown here is derived from an EMBL/GenBank/DDBJ whole genome shotgun (WGS) entry which is preliminary data.</text>
</comment>
<keyword evidence="2" id="KW-1185">Reference proteome</keyword>
<gene>
    <name evidence="1" type="ORF">HLB29_00730</name>
</gene>
<reference evidence="1 2" key="1">
    <citation type="submission" date="2020-05" db="EMBL/GenBank/DDBJ databases">
        <title>Draft genome of xy-202 and genomic insight in genome of the genus Peptostreptococcus.</title>
        <authorList>
            <person name="Zhang Z."/>
        </authorList>
    </citation>
    <scope>NUCLEOTIDE SEQUENCE [LARGE SCALE GENOMIC DNA]</scope>
    <source>
        <strain evidence="1 2">DSM 27025</strain>
    </source>
</reference>
<dbReference type="Proteomes" id="UP000713904">
    <property type="component" value="Unassembled WGS sequence"/>
</dbReference>
<organism evidence="1 2">
    <name type="scientific">Peptostreptococcus canis</name>
    <dbReference type="NCBI Taxonomy" id="1159213"/>
    <lineage>
        <taxon>Bacteria</taxon>
        <taxon>Bacillati</taxon>
        <taxon>Bacillota</taxon>
        <taxon>Clostridia</taxon>
        <taxon>Peptostreptococcales</taxon>
        <taxon>Peptostreptococcaceae</taxon>
        <taxon>Peptostreptococcus</taxon>
    </lineage>
</organism>
<name>A0ABR6TII4_9FIRM</name>
<accession>A0ABR6TII4</accession>
<dbReference type="EMBL" id="JABGBW010000001">
    <property type="protein sequence ID" value="MBC2575210.1"/>
    <property type="molecule type" value="Genomic_DNA"/>
</dbReference>